<evidence type="ECO:0000313" key="1">
    <source>
        <dbReference type="EMBL" id="DAE32694.1"/>
    </source>
</evidence>
<sequence length="215" mass="25506">MEVNKLDVKRMHEMIEKLSECAKTQFDKGIDKVDTCEMGKVIDMMKDLSEAMYYRELTKTMQEYDSDESMEMFERYVDGGKRFYDHYRYADGRFAPKGRGTYRRGYEEPPYYHMTPEMYHRDMDRDMGRMYYTETSSSGMRDAREGRSGMSRRTYMENKELHKANTQQDKEAKVRDLNTYMTELANDMTEIINDATPEEKTVLRNKLSALVTKIG</sequence>
<organism evidence="1">
    <name type="scientific">virus sp. ctFlR8</name>
    <dbReference type="NCBI Taxonomy" id="2825811"/>
    <lineage>
        <taxon>Viruses</taxon>
    </lineage>
</organism>
<name>A0A8S5RMX8_9VIRU</name>
<protein>
    <submittedName>
        <fullName evidence="1">Uncharacterized protein</fullName>
    </submittedName>
</protein>
<dbReference type="EMBL" id="BK059128">
    <property type="protein sequence ID" value="DAE32694.1"/>
    <property type="molecule type" value="Genomic_DNA"/>
</dbReference>
<accession>A0A8S5RMX8</accession>
<reference evidence="1" key="1">
    <citation type="journal article" date="2021" name="Proc. Natl. Acad. Sci. U.S.A.">
        <title>A Catalog of Tens of Thousands of Viruses from Human Metagenomes Reveals Hidden Associations with Chronic Diseases.</title>
        <authorList>
            <person name="Tisza M.J."/>
            <person name="Buck C.B."/>
        </authorList>
    </citation>
    <scope>NUCLEOTIDE SEQUENCE</scope>
    <source>
        <strain evidence="1">CtFlR8</strain>
    </source>
</reference>
<proteinExistence type="predicted"/>